<protein>
    <submittedName>
        <fullName evidence="5">Methyltransferase</fullName>
    </submittedName>
</protein>
<dbReference type="PANTHER" id="PTHR47313:SF1">
    <property type="entry name" value="RIBOSOMAL RNA LARGE SUBUNIT METHYLTRANSFERASE K_L"/>
    <property type="match status" value="1"/>
</dbReference>
<dbReference type="PROSITE" id="PS00092">
    <property type="entry name" value="N6_MTASE"/>
    <property type="match status" value="1"/>
</dbReference>
<evidence type="ECO:0000256" key="1">
    <source>
        <dbReference type="ARBA" id="ARBA00022603"/>
    </source>
</evidence>
<evidence type="ECO:0000313" key="6">
    <source>
        <dbReference type="Proteomes" id="UP000663570"/>
    </source>
</evidence>
<name>A0ABX7M7H4_9RHOO</name>
<dbReference type="RefSeq" id="WP_206254931.1">
    <property type="nucleotide sequence ID" value="NZ_CP071060.1"/>
</dbReference>
<dbReference type="EMBL" id="CP071060">
    <property type="protein sequence ID" value="QSI77501.1"/>
    <property type="molecule type" value="Genomic_DNA"/>
</dbReference>
<dbReference type="Pfam" id="PF22020">
    <property type="entry name" value="RlmL_1st"/>
    <property type="match status" value="1"/>
</dbReference>
<keyword evidence="3" id="KW-0694">RNA-binding</keyword>
<feature type="domain" description="THUMP" evidence="4">
    <location>
        <begin position="44"/>
        <end position="155"/>
    </location>
</feature>
<keyword evidence="1 5" id="KW-0489">Methyltransferase</keyword>
<dbReference type="InterPro" id="IPR054170">
    <property type="entry name" value="RlmL_1st"/>
</dbReference>
<evidence type="ECO:0000256" key="3">
    <source>
        <dbReference type="PROSITE-ProRule" id="PRU00529"/>
    </source>
</evidence>
<dbReference type="InterPro" id="IPR004114">
    <property type="entry name" value="THUMP_dom"/>
</dbReference>
<accession>A0ABX7M7H4</accession>
<reference evidence="5 6" key="1">
    <citation type="submission" date="2021-02" db="EMBL/GenBank/DDBJ databases">
        <title>Niveibacterium changnyeongensis HC41.</title>
        <authorList>
            <person name="Kang M."/>
        </authorList>
    </citation>
    <scope>NUCLEOTIDE SEQUENCE [LARGE SCALE GENOMIC DNA]</scope>
    <source>
        <strain evidence="5 6">HC41</strain>
    </source>
</reference>
<evidence type="ECO:0000256" key="2">
    <source>
        <dbReference type="ARBA" id="ARBA00022679"/>
    </source>
</evidence>
<keyword evidence="6" id="KW-1185">Reference proteome</keyword>
<dbReference type="Pfam" id="PF01170">
    <property type="entry name" value="UPF0020"/>
    <property type="match status" value="1"/>
</dbReference>
<gene>
    <name evidence="5" type="ORF">JY500_02270</name>
</gene>
<keyword evidence="2" id="KW-0808">Transferase</keyword>
<dbReference type="Gene3D" id="3.40.50.150">
    <property type="entry name" value="Vaccinia Virus protein VP39"/>
    <property type="match status" value="1"/>
</dbReference>
<dbReference type="PROSITE" id="PS51165">
    <property type="entry name" value="THUMP"/>
    <property type="match status" value="1"/>
</dbReference>
<dbReference type="InterPro" id="IPR053943">
    <property type="entry name" value="RlmKL-like_Mtase_CS"/>
</dbReference>
<organism evidence="5 6">
    <name type="scientific">Niveibacterium microcysteis</name>
    <dbReference type="NCBI Taxonomy" id="2811415"/>
    <lineage>
        <taxon>Bacteria</taxon>
        <taxon>Pseudomonadati</taxon>
        <taxon>Pseudomonadota</taxon>
        <taxon>Betaproteobacteria</taxon>
        <taxon>Rhodocyclales</taxon>
        <taxon>Rhodocyclaceae</taxon>
        <taxon>Niveibacterium</taxon>
    </lineage>
</organism>
<dbReference type="GO" id="GO:0008168">
    <property type="term" value="F:methyltransferase activity"/>
    <property type="evidence" value="ECO:0007669"/>
    <property type="project" value="UniProtKB-KW"/>
</dbReference>
<dbReference type="Gene3D" id="3.30.2130.30">
    <property type="match status" value="1"/>
</dbReference>
<dbReference type="InterPro" id="IPR029063">
    <property type="entry name" value="SAM-dependent_MTases_sf"/>
</dbReference>
<evidence type="ECO:0000313" key="5">
    <source>
        <dbReference type="EMBL" id="QSI77501.1"/>
    </source>
</evidence>
<dbReference type="SUPFAM" id="SSF53335">
    <property type="entry name" value="S-adenosyl-L-methionine-dependent methyltransferases"/>
    <property type="match status" value="1"/>
</dbReference>
<dbReference type="PANTHER" id="PTHR47313">
    <property type="entry name" value="RIBOSOMAL RNA LARGE SUBUNIT METHYLTRANSFERASE K/L"/>
    <property type="match status" value="1"/>
</dbReference>
<dbReference type="Proteomes" id="UP000663570">
    <property type="component" value="Chromosome"/>
</dbReference>
<dbReference type="PRINTS" id="PR00507">
    <property type="entry name" value="N12N6MTFRASE"/>
</dbReference>
<dbReference type="CDD" id="cd11715">
    <property type="entry name" value="THUMP_AdoMetMT"/>
    <property type="match status" value="1"/>
</dbReference>
<dbReference type="InterPro" id="IPR002052">
    <property type="entry name" value="DNA_methylase_N6_adenine_CS"/>
</dbReference>
<proteinExistence type="predicted"/>
<dbReference type="InterPro" id="IPR000241">
    <property type="entry name" value="RlmKL-like_Mtase"/>
</dbReference>
<evidence type="ECO:0000259" key="4">
    <source>
        <dbReference type="PROSITE" id="PS51165"/>
    </source>
</evidence>
<dbReference type="Pfam" id="PF02926">
    <property type="entry name" value="THUMP"/>
    <property type="match status" value="1"/>
</dbReference>
<dbReference type="SMART" id="SM00981">
    <property type="entry name" value="THUMP"/>
    <property type="match status" value="1"/>
</dbReference>
<dbReference type="PROSITE" id="PS01261">
    <property type="entry name" value="UPF0020"/>
    <property type="match status" value="1"/>
</dbReference>
<sequence length="407" mass="45646">MSENFFSPCPRGLEPLLADELTALGAQYVKPVHGGVAFAGDWALCWRVNLESRIATRVLWRVAERGYRSEDDIYTLAREQAWEKCFSVDRTLRIYVTAIRSPLRSLNFTTLRVKDAICDRFRDVRGRRPSINTEAPDIRVYAFLTAETCTLYLDTSGEPLSRRGFKRAKHEAPLKENLAAGILKLSGWQPDEALLDPMCGSGTFLIEAGLIALDIPPGAERDFGFERLHSFDPVAWKRQRTMALQRRRPADDVRLYGADIDMRAVDAARYNLREAGLDDLAQFRTSDILKLEAPESRGVLLCNPPYGVRLTAPRAAAGRRDEPAPAAEGEESELAAWYPKLGDHLKHAFAGWQCFFFSGDPALPKKIGLKASRRTPLMNGDIECRLFAYDVVAGSNRRVRDEAPAED</sequence>
<dbReference type="GO" id="GO:0032259">
    <property type="term" value="P:methylation"/>
    <property type="evidence" value="ECO:0007669"/>
    <property type="project" value="UniProtKB-KW"/>
</dbReference>